<dbReference type="InterPro" id="IPR010419">
    <property type="entry name" value="CO_DH_gsu"/>
</dbReference>
<dbReference type="Gene3D" id="3.30.530.20">
    <property type="match status" value="1"/>
</dbReference>
<dbReference type="InterPro" id="IPR001041">
    <property type="entry name" value="2Fe-2S_ferredoxin-type"/>
</dbReference>
<dbReference type="CDD" id="cd00207">
    <property type="entry name" value="fer2"/>
    <property type="match status" value="1"/>
</dbReference>
<dbReference type="Pfam" id="PF06240">
    <property type="entry name" value="COXG"/>
    <property type="match status" value="1"/>
</dbReference>
<keyword evidence="4" id="KW-0408">Iron</keyword>
<feature type="domain" description="2Fe-2S ferredoxin-type" evidence="6">
    <location>
        <begin position="18"/>
        <end position="94"/>
    </location>
</feature>
<dbReference type="SUPFAM" id="SSF54292">
    <property type="entry name" value="2Fe-2S ferredoxin-like"/>
    <property type="match status" value="1"/>
</dbReference>
<dbReference type="PROSITE" id="PS51085">
    <property type="entry name" value="2FE2S_FER_2"/>
    <property type="match status" value="1"/>
</dbReference>
<evidence type="ECO:0000256" key="5">
    <source>
        <dbReference type="ARBA" id="ARBA00023014"/>
    </source>
</evidence>
<dbReference type="InterPro" id="IPR023393">
    <property type="entry name" value="START-like_dom_sf"/>
</dbReference>
<keyword evidence="8" id="KW-1185">Reference proteome</keyword>
<gene>
    <name evidence="7" type="ORF">JHX87_02905</name>
</gene>
<evidence type="ECO:0000313" key="7">
    <source>
        <dbReference type="EMBL" id="WCR07799.1"/>
    </source>
</evidence>
<dbReference type="PANTHER" id="PTHR44379">
    <property type="entry name" value="OXIDOREDUCTASE WITH IRON-SULFUR SUBUNIT"/>
    <property type="match status" value="1"/>
</dbReference>
<evidence type="ECO:0000259" key="6">
    <source>
        <dbReference type="PROSITE" id="PS51085"/>
    </source>
</evidence>
<dbReference type="Gene3D" id="3.10.20.30">
    <property type="match status" value="1"/>
</dbReference>
<accession>A0ABY7SLC7</accession>
<keyword evidence="1" id="KW-0001">2Fe-2S</keyword>
<keyword evidence="5" id="KW-0411">Iron-sulfur</keyword>
<reference evidence="7 8" key="1">
    <citation type="submission" date="2021-01" db="EMBL/GenBank/DDBJ databases">
        <title>Biogeographic distribution of Paracoccus.</title>
        <authorList>
            <person name="Hollensteiner J."/>
            <person name="Leineberger J."/>
            <person name="Brinkhoff T."/>
            <person name="Daniel R."/>
        </authorList>
    </citation>
    <scope>NUCLEOTIDE SEQUENCE [LARGE SCALE GENOMIC DNA]</scope>
    <source>
        <strain evidence="7 8">KCTC 22803</strain>
    </source>
</reference>
<keyword evidence="2" id="KW-0479">Metal-binding</keyword>
<dbReference type="RefSeq" id="WP_271886346.1">
    <property type="nucleotide sequence ID" value="NZ_CP067136.1"/>
</dbReference>
<proteinExistence type="predicted"/>
<evidence type="ECO:0000256" key="1">
    <source>
        <dbReference type="ARBA" id="ARBA00022714"/>
    </source>
</evidence>
<dbReference type="InterPro" id="IPR036010">
    <property type="entry name" value="2Fe-2S_ferredoxin-like_sf"/>
</dbReference>
<evidence type="ECO:0000256" key="4">
    <source>
        <dbReference type="ARBA" id="ARBA00023004"/>
    </source>
</evidence>
<name>A0ABY7SLC7_9RHOB</name>
<dbReference type="SUPFAM" id="SSF47741">
    <property type="entry name" value="CO dehydrogenase ISP C-domain like"/>
    <property type="match status" value="1"/>
</dbReference>
<dbReference type="InterPro" id="IPR012675">
    <property type="entry name" value="Beta-grasp_dom_sf"/>
</dbReference>
<protein>
    <submittedName>
        <fullName evidence="7">2Fe-2S iron-sulfur cluster binding domain-containing protein</fullName>
    </submittedName>
</protein>
<dbReference type="PANTHER" id="PTHR44379:SF8">
    <property type="entry name" value="XANTHINE DEHYDROGENASE IRON-SULFUR-BINDING SUBUNIT XDHC-RELATED"/>
    <property type="match status" value="1"/>
</dbReference>
<dbReference type="Pfam" id="PF01799">
    <property type="entry name" value="Fer2_2"/>
    <property type="match status" value="1"/>
</dbReference>
<keyword evidence="3" id="KW-0560">Oxidoreductase</keyword>
<evidence type="ECO:0000256" key="2">
    <source>
        <dbReference type="ARBA" id="ARBA00022723"/>
    </source>
</evidence>
<dbReference type="InterPro" id="IPR006058">
    <property type="entry name" value="2Fe2S_fd_BS"/>
</dbReference>
<dbReference type="Pfam" id="PF00111">
    <property type="entry name" value="Fer2"/>
    <property type="match status" value="1"/>
</dbReference>
<dbReference type="InterPro" id="IPR002888">
    <property type="entry name" value="2Fe-2S-bd"/>
</dbReference>
<organism evidence="7 8">
    <name type="scientific">Paracoccus fistulariae</name>
    <dbReference type="NCBI Taxonomy" id="658446"/>
    <lineage>
        <taxon>Bacteria</taxon>
        <taxon>Pseudomonadati</taxon>
        <taxon>Pseudomonadota</taxon>
        <taxon>Alphaproteobacteria</taxon>
        <taxon>Rhodobacterales</taxon>
        <taxon>Paracoccaceae</taxon>
        <taxon>Paracoccus</taxon>
    </lineage>
</organism>
<dbReference type="EMBL" id="CP067136">
    <property type="protein sequence ID" value="WCR07799.1"/>
    <property type="molecule type" value="Genomic_DNA"/>
</dbReference>
<sequence>MTAHRQITRNDADAIKPLPIRLTVNGEISDHLVPPRTQLAELLRDRLHLTATHLACEQGVCGACTVMVDGRPVRSCLTFAADCDGIEVETLEGWQGDELMDRLRAAFTRNHALQCGFCTPGMLATARDLVERLDTPDEARIRNELSGNLCRCTGYVGIVGAIREVIEERDALRIPPKSPPALPRIAAQGFAPFTARADEVASAAPAALGETTSENGWTIVRRKVTLDHPPKAVWTHFRDLPSVARCLPGADLSETDGKTFAGHVGVRFGPISARFEGAGEFTADDATQSGQVTGRGKDRGGQSNVEGQLAFTVHEGETPATSQVDVSFRFRIEGVLGQFNRPELVNGLVDYILGEFVANCNAVLSGGEIRESKGVSAWAVLRAVIMGFFRRKG</sequence>
<dbReference type="InterPro" id="IPR036884">
    <property type="entry name" value="2Fe-2S-bd_dom_sf"/>
</dbReference>
<dbReference type="PROSITE" id="PS00197">
    <property type="entry name" value="2FE2S_FER_1"/>
    <property type="match status" value="1"/>
</dbReference>
<dbReference type="SUPFAM" id="SSF55961">
    <property type="entry name" value="Bet v1-like"/>
    <property type="match status" value="1"/>
</dbReference>
<evidence type="ECO:0000313" key="8">
    <source>
        <dbReference type="Proteomes" id="UP001219349"/>
    </source>
</evidence>
<dbReference type="Proteomes" id="UP001219349">
    <property type="component" value="Chromosome"/>
</dbReference>
<evidence type="ECO:0000256" key="3">
    <source>
        <dbReference type="ARBA" id="ARBA00023002"/>
    </source>
</evidence>
<dbReference type="Gene3D" id="1.10.150.120">
    <property type="entry name" value="[2Fe-2S]-binding domain"/>
    <property type="match status" value="1"/>
</dbReference>
<dbReference type="InterPro" id="IPR051452">
    <property type="entry name" value="Diverse_Oxidoreductases"/>
</dbReference>